<organism evidence="2">
    <name type="scientific">marine sediment metagenome</name>
    <dbReference type="NCBI Taxonomy" id="412755"/>
    <lineage>
        <taxon>unclassified sequences</taxon>
        <taxon>metagenomes</taxon>
        <taxon>ecological metagenomes</taxon>
    </lineage>
</organism>
<name>X0SW04_9ZZZZ</name>
<accession>X0SW04</accession>
<evidence type="ECO:0000313" key="2">
    <source>
        <dbReference type="EMBL" id="GAF67960.1"/>
    </source>
</evidence>
<protein>
    <recommendedName>
        <fullName evidence="1">PEGA domain-containing protein</fullName>
    </recommendedName>
</protein>
<reference evidence="2" key="1">
    <citation type="journal article" date="2014" name="Front. Microbiol.">
        <title>High frequency of phylogenetically diverse reductive dehalogenase-homologous genes in deep subseafloor sedimentary metagenomes.</title>
        <authorList>
            <person name="Kawai M."/>
            <person name="Futagami T."/>
            <person name="Toyoda A."/>
            <person name="Takaki Y."/>
            <person name="Nishi S."/>
            <person name="Hori S."/>
            <person name="Arai W."/>
            <person name="Tsubouchi T."/>
            <person name="Morono Y."/>
            <person name="Uchiyama I."/>
            <person name="Ito T."/>
            <person name="Fujiyama A."/>
            <person name="Inagaki F."/>
            <person name="Takami H."/>
        </authorList>
    </citation>
    <scope>NUCLEOTIDE SEQUENCE</scope>
    <source>
        <strain evidence="2">Expedition CK06-06</strain>
    </source>
</reference>
<dbReference type="Pfam" id="PF08308">
    <property type="entry name" value="PEGA"/>
    <property type="match status" value="1"/>
</dbReference>
<dbReference type="InterPro" id="IPR013229">
    <property type="entry name" value="PEGA"/>
</dbReference>
<dbReference type="AlphaFoldDB" id="X0SW04"/>
<feature type="domain" description="PEGA" evidence="1">
    <location>
        <begin position="253"/>
        <end position="293"/>
    </location>
</feature>
<dbReference type="EMBL" id="BARS01006347">
    <property type="protein sequence ID" value="GAF67960.1"/>
    <property type="molecule type" value="Genomic_DNA"/>
</dbReference>
<evidence type="ECO:0000259" key="1">
    <source>
        <dbReference type="Pfam" id="PF08308"/>
    </source>
</evidence>
<sequence>MLDVFTSEPGITVWLGDRRLGEAPLTVPDLQPGEYILLSRLPDGSESQQKIVLRAGTILKVHLSTHRPEIKVNTPGKIEMTIQRAYGRLIVAADHPGLPVMFDNKQIGCTTLGVLQVPAGTHEVAIGPVERKVEVSAARCTLLRLNSAAREIEHKELEDPLVSGFIDIQGPSFLYVRFRDDAPVFVPVTIGPVPIGKHDLQWLSSELTVGATESVILSEPYSLVSVTARVEDAPPLEKRPSESQDIAVQRALGQLMIAADQPGVSVVLDGVLFGETTLDIPELSAGTHDITIGKVTTKVKIIGGECTLLLHKMHRSGCRFG</sequence>
<comment type="caution">
    <text evidence="2">The sequence shown here is derived from an EMBL/GenBank/DDBJ whole genome shotgun (WGS) entry which is preliminary data.</text>
</comment>
<gene>
    <name evidence="2" type="ORF">S01H1_12370</name>
</gene>
<proteinExistence type="predicted"/>